<dbReference type="OrthoDB" id="9812729at2"/>
<dbReference type="PANTHER" id="PTHR34351">
    <property type="entry name" value="SLR1927 PROTEIN-RELATED"/>
    <property type="match status" value="1"/>
</dbReference>
<evidence type="ECO:0000313" key="4">
    <source>
        <dbReference type="Proteomes" id="UP000283644"/>
    </source>
</evidence>
<organism evidence="3 4">
    <name type="scientific">Nocardioides immobilis</name>
    <dbReference type="NCBI Taxonomy" id="2049295"/>
    <lineage>
        <taxon>Bacteria</taxon>
        <taxon>Bacillati</taxon>
        <taxon>Actinomycetota</taxon>
        <taxon>Actinomycetes</taxon>
        <taxon>Propionibacteriales</taxon>
        <taxon>Nocardioidaceae</taxon>
        <taxon>Nocardioides</taxon>
    </lineage>
</organism>
<keyword evidence="1" id="KW-0472">Membrane</keyword>
<feature type="domain" description="DUF58" evidence="2">
    <location>
        <begin position="200"/>
        <end position="285"/>
    </location>
</feature>
<dbReference type="AlphaFoldDB" id="A0A417XXW8"/>
<reference evidence="3 4" key="1">
    <citation type="submission" date="2018-09" db="EMBL/GenBank/DDBJ databases">
        <title>Genome sequencing of Nocardioides immobilis CCTCC AB 2017083 for comparison to Nocardioides silvaticus.</title>
        <authorList>
            <person name="Li C."/>
            <person name="Wang G."/>
        </authorList>
    </citation>
    <scope>NUCLEOTIDE SEQUENCE [LARGE SCALE GENOMIC DNA]</scope>
    <source>
        <strain evidence="3 4">CCTCC AB 2017083</strain>
    </source>
</reference>
<sequence length="417" mass="44800">MRDGLAGLTLRGRAFLAAGLTAIGCAVLLGQTTLTRIGVLVVTLPLIAAFVIGRRRYALTVARAVHPRLVSAGQPARIDLDLANAGRSTAGAILVEDQVPYALGTRPRFVLQGVARQWQRRVSYQVRSDVRGRFEIGPLTIRIADPFGLIELRRMVPGTVPLVVTPRTVALPPIPVMGGWSGSGEHRPQAFAAGSAEDVSVREYRRGDELRRVHWRSSARMGDLMVRREEQPWEARATVLLDNRLRSHRGQGLGSSFEFAVVAAASLVLHLDQHGYAVRLVLADGTGADETSTAVLERLALVSTTQHPVIDVGWTGDQTRGGLVVAVLGGVEQTDTVALRQVRHDAGTALAMVLDVEQWTGRVAQARTTPPPSVSDLGWRTVTLGPRDRLDAAWRDLGRASGRAAAAAGLASARGNR</sequence>
<evidence type="ECO:0000256" key="1">
    <source>
        <dbReference type="SAM" id="Phobius"/>
    </source>
</evidence>
<gene>
    <name evidence="3" type="ORF">D0Z08_21080</name>
</gene>
<dbReference type="InterPro" id="IPR002881">
    <property type="entry name" value="DUF58"/>
</dbReference>
<feature type="transmembrane region" description="Helical" evidence="1">
    <location>
        <begin position="36"/>
        <end position="53"/>
    </location>
</feature>
<proteinExistence type="predicted"/>
<feature type="transmembrane region" description="Helical" evidence="1">
    <location>
        <begin position="12"/>
        <end position="30"/>
    </location>
</feature>
<dbReference type="PANTHER" id="PTHR34351:SF1">
    <property type="entry name" value="SLR1927 PROTEIN"/>
    <property type="match status" value="1"/>
</dbReference>
<keyword evidence="1" id="KW-1133">Transmembrane helix</keyword>
<protein>
    <submittedName>
        <fullName evidence="3">DUF58 domain-containing protein</fullName>
    </submittedName>
</protein>
<dbReference type="RefSeq" id="WP_118927234.1">
    <property type="nucleotide sequence ID" value="NZ_QXGH01000026.1"/>
</dbReference>
<evidence type="ECO:0000259" key="2">
    <source>
        <dbReference type="Pfam" id="PF01882"/>
    </source>
</evidence>
<keyword evidence="4" id="KW-1185">Reference proteome</keyword>
<keyword evidence="1" id="KW-0812">Transmembrane</keyword>
<dbReference type="Proteomes" id="UP000283644">
    <property type="component" value="Unassembled WGS sequence"/>
</dbReference>
<dbReference type="EMBL" id="QXGH01000026">
    <property type="protein sequence ID" value="RHW25185.1"/>
    <property type="molecule type" value="Genomic_DNA"/>
</dbReference>
<accession>A0A417XXW8</accession>
<dbReference type="PROSITE" id="PS51257">
    <property type="entry name" value="PROKAR_LIPOPROTEIN"/>
    <property type="match status" value="1"/>
</dbReference>
<evidence type="ECO:0000313" key="3">
    <source>
        <dbReference type="EMBL" id="RHW25185.1"/>
    </source>
</evidence>
<name>A0A417XXW8_9ACTN</name>
<comment type="caution">
    <text evidence="3">The sequence shown here is derived from an EMBL/GenBank/DDBJ whole genome shotgun (WGS) entry which is preliminary data.</text>
</comment>
<dbReference type="Pfam" id="PF01882">
    <property type="entry name" value="DUF58"/>
    <property type="match status" value="1"/>
</dbReference>